<proteinExistence type="inferred from homology"/>
<comment type="catalytic activity">
    <reaction evidence="7">
        <text>a 1-acyl-sn-glycero-3-phosphocholine + H2O = sn-glycerol 3-phosphocholine + a fatty acid + H(+)</text>
        <dbReference type="Rhea" id="RHEA:15177"/>
        <dbReference type="ChEBI" id="CHEBI:15377"/>
        <dbReference type="ChEBI" id="CHEBI:15378"/>
        <dbReference type="ChEBI" id="CHEBI:16870"/>
        <dbReference type="ChEBI" id="CHEBI:28868"/>
        <dbReference type="ChEBI" id="CHEBI:58168"/>
        <dbReference type="EC" id="3.1.1.5"/>
    </reaction>
</comment>
<dbReference type="Proteomes" id="UP001174691">
    <property type="component" value="Unassembled WGS sequence"/>
</dbReference>
<evidence type="ECO:0000256" key="7">
    <source>
        <dbReference type="RuleBase" id="RU362103"/>
    </source>
</evidence>
<comment type="similarity">
    <text evidence="1 7">Belongs to the lysophospholipase family.</text>
</comment>
<dbReference type="Gene3D" id="3.40.1090.10">
    <property type="entry name" value="Cytosolic phospholipase A2 catalytic domain"/>
    <property type="match status" value="1"/>
</dbReference>
<keyword evidence="3 6" id="KW-0442">Lipid degradation</keyword>
<dbReference type="GO" id="GO:0004622">
    <property type="term" value="F:phosphatidylcholine lysophospholipase activity"/>
    <property type="evidence" value="ECO:0007669"/>
    <property type="project" value="UniProtKB-EC"/>
</dbReference>
<evidence type="ECO:0000256" key="5">
    <source>
        <dbReference type="ARBA" id="ARBA00023180"/>
    </source>
</evidence>
<dbReference type="PROSITE" id="PS51210">
    <property type="entry name" value="PLA2C"/>
    <property type="match status" value="1"/>
</dbReference>
<dbReference type="InterPro" id="IPR002642">
    <property type="entry name" value="LysoPLipase_cat_dom"/>
</dbReference>
<evidence type="ECO:0000256" key="6">
    <source>
        <dbReference type="PROSITE-ProRule" id="PRU00555"/>
    </source>
</evidence>
<feature type="domain" description="PLA2c" evidence="8">
    <location>
        <begin position="1"/>
        <end position="420"/>
    </location>
</feature>
<dbReference type="EC" id="3.1.1.5" evidence="7"/>
<organism evidence="9 10">
    <name type="scientific">Coniochaeta hoffmannii</name>
    <dbReference type="NCBI Taxonomy" id="91930"/>
    <lineage>
        <taxon>Eukaryota</taxon>
        <taxon>Fungi</taxon>
        <taxon>Dikarya</taxon>
        <taxon>Ascomycota</taxon>
        <taxon>Pezizomycotina</taxon>
        <taxon>Sordariomycetes</taxon>
        <taxon>Sordariomycetidae</taxon>
        <taxon>Coniochaetales</taxon>
        <taxon>Coniochaetaceae</taxon>
        <taxon>Coniochaeta</taxon>
    </lineage>
</organism>
<evidence type="ECO:0000256" key="4">
    <source>
        <dbReference type="ARBA" id="ARBA00023098"/>
    </source>
</evidence>
<gene>
    <name evidence="9" type="ORF">NKR19_g418</name>
</gene>
<keyword evidence="5" id="KW-0325">Glycoprotein</keyword>
<dbReference type="EMBL" id="JANBVN010000004">
    <property type="protein sequence ID" value="KAJ9165418.1"/>
    <property type="molecule type" value="Genomic_DNA"/>
</dbReference>
<reference evidence="9" key="1">
    <citation type="submission" date="2022-07" db="EMBL/GenBank/DDBJ databases">
        <title>Fungi with potential for degradation of polypropylene.</title>
        <authorList>
            <person name="Gostincar C."/>
        </authorList>
    </citation>
    <scope>NUCLEOTIDE SEQUENCE</scope>
    <source>
        <strain evidence="9">EXF-13287</strain>
    </source>
</reference>
<dbReference type="InterPro" id="IPR016035">
    <property type="entry name" value="Acyl_Trfase/lysoPLipase"/>
</dbReference>
<name>A0AA38S0G8_9PEZI</name>
<dbReference type="GO" id="GO:0004623">
    <property type="term" value="F:phospholipase A2 activity"/>
    <property type="evidence" value="ECO:0007669"/>
    <property type="project" value="TreeGrafter"/>
</dbReference>
<dbReference type="GO" id="GO:0005783">
    <property type="term" value="C:endoplasmic reticulum"/>
    <property type="evidence" value="ECO:0007669"/>
    <property type="project" value="TreeGrafter"/>
</dbReference>
<evidence type="ECO:0000256" key="1">
    <source>
        <dbReference type="ARBA" id="ARBA00008780"/>
    </source>
</evidence>
<protein>
    <recommendedName>
        <fullName evidence="7">Lysophospholipase</fullName>
        <ecNumber evidence="7">3.1.1.5</ecNumber>
    </recommendedName>
</protein>
<dbReference type="PANTHER" id="PTHR10728:SF62">
    <property type="entry name" value="LYSOPHOSPHOLIPASE"/>
    <property type="match status" value="1"/>
</dbReference>
<evidence type="ECO:0000313" key="10">
    <source>
        <dbReference type="Proteomes" id="UP001174691"/>
    </source>
</evidence>
<evidence type="ECO:0000256" key="2">
    <source>
        <dbReference type="ARBA" id="ARBA00022801"/>
    </source>
</evidence>
<sequence>MNGAGALAAFDDRTVNATGPGQLGGILQATTYLSALSGGSWLAGSLYLQNFTTVESIIDATEGFLSQLWMFNQTILQGPESNDQYYRQLYDAVNVKADAGYNTTITDFWGRALSYQLFDATDGDPGSTFSSIASGVEFARGLAPMPIVVAIERTPEQLLIADNSTIFEFTPWEMGSYDVGNPAFAPLRYVGSDFRNGSVSKEGKCVQGVDNVGFVVGTSSSLFNQAFLQIGKAQNVPDFLLRSINATLARIGQENGDVASWPNPFYQYNPKDNVNAQSTVLALVDGGENLQNIPLHPLTLSQRNVDVILAIDSSADTLTSWPNGTALVATQQRSATGLSTNNTVFPPVPDQSTFVNMGLNRRPTFFGCETTNLSNPGPLVVYLPNTPYSFYSNVSTFDLEYTTEERDKIIQNGYNISDAD</sequence>
<dbReference type="Pfam" id="PF01735">
    <property type="entry name" value="PLA2_B"/>
    <property type="match status" value="1"/>
</dbReference>
<comment type="caution">
    <text evidence="9">The sequence shown here is derived from an EMBL/GenBank/DDBJ whole genome shotgun (WGS) entry which is preliminary data.</text>
</comment>
<keyword evidence="4 6" id="KW-0443">Lipid metabolism</keyword>
<dbReference type="PANTHER" id="PTHR10728">
    <property type="entry name" value="CYTOSOLIC PHOSPHOLIPASE A2"/>
    <property type="match status" value="1"/>
</dbReference>
<dbReference type="AlphaFoldDB" id="A0AA38S0G8"/>
<keyword evidence="2 6" id="KW-0378">Hydrolase</keyword>
<accession>A0AA38S0G8</accession>
<evidence type="ECO:0000313" key="9">
    <source>
        <dbReference type="EMBL" id="KAJ9165418.1"/>
    </source>
</evidence>
<dbReference type="GO" id="GO:0046475">
    <property type="term" value="P:glycerophospholipid catabolic process"/>
    <property type="evidence" value="ECO:0007669"/>
    <property type="project" value="TreeGrafter"/>
</dbReference>
<dbReference type="GO" id="GO:0005829">
    <property type="term" value="C:cytosol"/>
    <property type="evidence" value="ECO:0007669"/>
    <property type="project" value="TreeGrafter"/>
</dbReference>
<keyword evidence="10" id="KW-1185">Reference proteome</keyword>
<dbReference type="SMART" id="SM00022">
    <property type="entry name" value="PLAc"/>
    <property type="match status" value="1"/>
</dbReference>
<evidence type="ECO:0000259" key="8">
    <source>
        <dbReference type="PROSITE" id="PS51210"/>
    </source>
</evidence>
<dbReference type="SUPFAM" id="SSF52151">
    <property type="entry name" value="FabD/lysophospholipase-like"/>
    <property type="match status" value="1"/>
</dbReference>
<evidence type="ECO:0000256" key="3">
    <source>
        <dbReference type="ARBA" id="ARBA00022963"/>
    </source>
</evidence>